<dbReference type="STRING" id="1993.SAMN04489713_1143"/>
<dbReference type="Pfam" id="PF19054">
    <property type="entry name" value="DUF5753"/>
    <property type="match status" value="1"/>
</dbReference>
<dbReference type="AlphaFoldDB" id="A0A1I5Q5A8"/>
<evidence type="ECO:0000256" key="2">
    <source>
        <dbReference type="SAM" id="MobiDB-lite"/>
    </source>
</evidence>
<feature type="region of interest" description="Disordered" evidence="2">
    <location>
        <begin position="1"/>
        <end position="22"/>
    </location>
</feature>
<evidence type="ECO:0000259" key="3">
    <source>
        <dbReference type="Pfam" id="PF19054"/>
    </source>
</evidence>
<organism evidence="4 5">
    <name type="scientific">Actinomadura madurae</name>
    <dbReference type="NCBI Taxonomy" id="1993"/>
    <lineage>
        <taxon>Bacteria</taxon>
        <taxon>Bacillati</taxon>
        <taxon>Actinomycetota</taxon>
        <taxon>Actinomycetes</taxon>
        <taxon>Streptosporangiales</taxon>
        <taxon>Thermomonosporaceae</taxon>
        <taxon>Actinomadura</taxon>
    </lineage>
</organism>
<evidence type="ECO:0000256" key="1">
    <source>
        <dbReference type="SAM" id="Coils"/>
    </source>
</evidence>
<dbReference type="Proteomes" id="UP000183413">
    <property type="component" value="Unassembled WGS sequence"/>
</dbReference>
<feature type="coiled-coil region" evidence="1">
    <location>
        <begin position="156"/>
        <end position="204"/>
    </location>
</feature>
<reference evidence="4 5" key="1">
    <citation type="submission" date="2016-10" db="EMBL/GenBank/DDBJ databases">
        <authorList>
            <person name="de Groot N.N."/>
        </authorList>
    </citation>
    <scope>NUCLEOTIDE SEQUENCE [LARGE SCALE GENOMIC DNA]</scope>
    <source>
        <strain evidence="4 5">DSM 43067</strain>
    </source>
</reference>
<name>A0A1I5Q5A8_9ACTN</name>
<dbReference type="RefSeq" id="WP_143118695.1">
    <property type="nucleotide sequence ID" value="NZ_FOVH01000014.1"/>
</dbReference>
<gene>
    <name evidence="4" type="ORF">SAMN04489713_1143</name>
</gene>
<evidence type="ECO:0000313" key="4">
    <source>
        <dbReference type="EMBL" id="SFP41392.1"/>
    </source>
</evidence>
<keyword evidence="1" id="KW-0175">Coiled coil</keyword>
<protein>
    <recommendedName>
        <fullName evidence="3">DUF5753 domain-containing protein</fullName>
    </recommendedName>
</protein>
<proteinExistence type="predicted"/>
<evidence type="ECO:0000313" key="5">
    <source>
        <dbReference type="Proteomes" id="UP000183413"/>
    </source>
</evidence>
<keyword evidence="5" id="KW-1185">Reference proteome</keyword>
<dbReference type="InterPro" id="IPR043917">
    <property type="entry name" value="DUF5753"/>
</dbReference>
<feature type="domain" description="DUF5753" evidence="3">
    <location>
        <begin position="224"/>
        <end position="403"/>
    </location>
</feature>
<sequence length="415" mass="47706">MTDIMPRGSVAPPASMGLRPLSPNLDPEVQAWVEELRGLWGQVGMSQGRFARTYHFDKSVVSRYLNGHRVPGDQSFLERLLAIKAERGMEVSPEVRTHLAKLWLEALRVRHPHEYRVRIVRDELHAAVVGQREADRYAAHLEEQLAERIRQHGRLKAAWERDRAALQAERDQLEAEITDLTSQLGHARRRATEGEQRCQELEELLYRLETFQSRSDGIPSMESRNYAELEESASLIRTYGLHFVPALLQTEGYASEIIRLSSTGFTDQEIDQRVRLRMNRQEILTGPGAPFLWAAIDEGALRRPIGDPEVMRGQFKHLIEMSRLPKVTIQIMPFGYQGRVSEGGAFTILRFSERNLPDMVYVENLTSTMYLDDPEEVDVYMRSFNTLCIDSMEAKYTVELLDEFLRLTEQTDAHL</sequence>
<dbReference type="InParanoid" id="A0A1I5Q5A8"/>
<dbReference type="EMBL" id="FOVH01000014">
    <property type="protein sequence ID" value="SFP41392.1"/>
    <property type="molecule type" value="Genomic_DNA"/>
</dbReference>
<accession>A0A1I5Q5A8</accession>